<feature type="chain" id="PRO_5023072743" description="Ice-binding protein C-terminal domain-containing protein" evidence="2">
    <location>
        <begin position="25"/>
        <end position="311"/>
    </location>
</feature>
<keyword evidence="5" id="KW-1185">Reference proteome</keyword>
<feature type="compositionally biased region" description="Acidic residues" evidence="1">
    <location>
        <begin position="148"/>
        <end position="159"/>
    </location>
</feature>
<name>A0A5B9QJL5_9BACT</name>
<gene>
    <name evidence="4" type="ORF">Pr1d_45770</name>
</gene>
<dbReference type="PROSITE" id="PS00018">
    <property type="entry name" value="EF_HAND_1"/>
    <property type="match status" value="1"/>
</dbReference>
<evidence type="ECO:0000313" key="5">
    <source>
        <dbReference type="Proteomes" id="UP000323917"/>
    </source>
</evidence>
<dbReference type="NCBIfam" id="TIGR02595">
    <property type="entry name" value="PEP_CTERM"/>
    <property type="match status" value="1"/>
</dbReference>
<sequence precursor="true">MRCSGTIFSLITLAALLQCQTAQAQVVLQDFEGPLPGPQEYPGGWSFSGGGADPTPMPIMQTQISDQVAAAGIQSFQLDIDGTPHAGTWGWYGGFGGFFGFYGPGFGFAAGQAGAGNPANYEFSFDIMVQGNTTDTPVGGSVSTYDPDLNDDEDPEGDDGANTWSSEFTVTPLTNGIWNHVVWQLDSGTPPTSDAAVPTPYFDDETNISFQLFFNNGGFDIDSGNIINFDNIQLEFIPPTIVAGDFDEDGDVDGNDFLVWQRDQNVGSLSDWQDNYNAPASTVNIASVPEPASLLLALSAALFAGFRRRRS</sequence>
<dbReference type="RefSeq" id="WP_148075498.1">
    <property type="nucleotide sequence ID" value="NZ_CP042913.1"/>
</dbReference>
<keyword evidence="2" id="KW-0732">Signal</keyword>
<accession>A0A5B9QJL5</accession>
<feature type="domain" description="Ice-binding protein C-terminal" evidence="3">
    <location>
        <begin position="287"/>
        <end position="309"/>
    </location>
</feature>
<dbReference type="Pfam" id="PF07589">
    <property type="entry name" value="PEP-CTERM"/>
    <property type="match status" value="1"/>
</dbReference>
<feature type="signal peptide" evidence="2">
    <location>
        <begin position="1"/>
        <end position="24"/>
    </location>
</feature>
<dbReference type="InterPro" id="IPR018247">
    <property type="entry name" value="EF_Hand_1_Ca_BS"/>
</dbReference>
<reference evidence="4 5" key="1">
    <citation type="submission" date="2019-08" db="EMBL/GenBank/DDBJ databases">
        <title>Deep-cultivation of Planctomycetes and their phenomic and genomic characterization uncovers novel biology.</title>
        <authorList>
            <person name="Wiegand S."/>
            <person name="Jogler M."/>
            <person name="Boedeker C."/>
            <person name="Pinto D."/>
            <person name="Vollmers J."/>
            <person name="Rivas-Marin E."/>
            <person name="Kohn T."/>
            <person name="Peeters S.H."/>
            <person name="Heuer A."/>
            <person name="Rast P."/>
            <person name="Oberbeckmann S."/>
            <person name="Bunk B."/>
            <person name="Jeske O."/>
            <person name="Meyerdierks A."/>
            <person name="Storesund J.E."/>
            <person name="Kallscheuer N."/>
            <person name="Luecker S."/>
            <person name="Lage O.M."/>
            <person name="Pohl T."/>
            <person name="Merkel B.J."/>
            <person name="Hornburger P."/>
            <person name="Mueller R.-W."/>
            <person name="Bruemmer F."/>
            <person name="Labrenz M."/>
            <person name="Spormann A.M."/>
            <person name="Op den Camp H."/>
            <person name="Overmann J."/>
            <person name="Amann R."/>
            <person name="Jetten M.S.M."/>
            <person name="Mascher T."/>
            <person name="Medema M.H."/>
            <person name="Devos D.P."/>
            <person name="Kaster A.-K."/>
            <person name="Ovreas L."/>
            <person name="Rohde M."/>
            <person name="Galperin M.Y."/>
            <person name="Jogler C."/>
        </authorList>
    </citation>
    <scope>NUCLEOTIDE SEQUENCE [LARGE SCALE GENOMIC DNA]</scope>
    <source>
        <strain evidence="4 5">Pr1d</strain>
    </source>
</reference>
<evidence type="ECO:0000256" key="2">
    <source>
        <dbReference type="SAM" id="SignalP"/>
    </source>
</evidence>
<dbReference type="AlphaFoldDB" id="A0A5B9QJL5"/>
<organism evidence="4 5">
    <name type="scientific">Bythopirellula goksoeyrii</name>
    <dbReference type="NCBI Taxonomy" id="1400387"/>
    <lineage>
        <taxon>Bacteria</taxon>
        <taxon>Pseudomonadati</taxon>
        <taxon>Planctomycetota</taxon>
        <taxon>Planctomycetia</taxon>
        <taxon>Pirellulales</taxon>
        <taxon>Lacipirellulaceae</taxon>
        <taxon>Bythopirellula</taxon>
    </lineage>
</organism>
<protein>
    <recommendedName>
        <fullName evidence="3">Ice-binding protein C-terminal domain-containing protein</fullName>
    </recommendedName>
</protein>
<evidence type="ECO:0000313" key="4">
    <source>
        <dbReference type="EMBL" id="QEG37236.1"/>
    </source>
</evidence>
<dbReference type="KEGG" id="bgok:Pr1d_45770"/>
<dbReference type="Proteomes" id="UP000323917">
    <property type="component" value="Chromosome"/>
</dbReference>
<feature type="compositionally biased region" description="Polar residues" evidence="1">
    <location>
        <begin position="134"/>
        <end position="144"/>
    </location>
</feature>
<evidence type="ECO:0000259" key="3">
    <source>
        <dbReference type="Pfam" id="PF07589"/>
    </source>
</evidence>
<dbReference type="EMBL" id="CP042913">
    <property type="protein sequence ID" value="QEG37236.1"/>
    <property type="molecule type" value="Genomic_DNA"/>
</dbReference>
<evidence type="ECO:0000256" key="1">
    <source>
        <dbReference type="SAM" id="MobiDB-lite"/>
    </source>
</evidence>
<feature type="region of interest" description="Disordered" evidence="1">
    <location>
        <begin position="134"/>
        <end position="160"/>
    </location>
</feature>
<dbReference type="InterPro" id="IPR013424">
    <property type="entry name" value="Ice-binding_C"/>
</dbReference>
<proteinExistence type="predicted"/>